<comment type="caution">
    <text evidence="1">The sequence shown here is derived from an EMBL/GenBank/DDBJ whole genome shotgun (WGS) entry which is preliminary data.</text>
</comment>
<sequence length="114" mass="12714">MVWGVDQTTYCDYALEFIIHVHGLRLSPTRAIFLMKVSMSSTIALVILYVFIYVLTPKVKALCSRLARRIEEAVVLQTGSSITFSTSTTSQGSQNYYPALSDTGSMDSRRPSRP</sequence>
<keyword evidence="2" id="KW-1185">Reference proteome</keyword>
<evidence type="ECO:0000313" key="2">
    <source>
        <dbReference type="Proteomes" id="UP000827872"/>
    </source>
</evidence>
<accession>A0ACB8FSG0</accession>
<gene>
    <name evidence="1" type="ORF">K3G42_029590</name>
</gene>
<organism evidence="1 2">
    <name type="scientific">Sphaerodactylus townsendi</name>
    <dbReference type="NCBI Taxonomy" id="933632"/>
    <lineage>
        <taxon>Eukaryota</taxon>
        <taxon>Metazoa</taxon>
        <taxon>Chordata</taxon>
        <taxon>Craniata</taxon>
        <taxon>Vertebrata</taxon>
        <taxon>Euteleostomi</taxon>
        <taxon>Lepidosauria</taxon>
        <taxon>Squamata</taxon>
        <taxon>Bifurcata</taxon>
        <taxon>Gekkota</taxon>
        <taxon>Sphaerodactylidae</taxon>
        <taxon>Sphaerodactylus</taxon>
    </lineage>
</organism>
<dbReference type="EMBL" id="CM037619">
    <property type="protein sequence ID" value="KAH8008433.1"/>
    <property type="molecule type" value="Genomic_DNA"/>
</dbReference>
<protein>
    <submittedName>
        <fullName evidence="1">Uncharacterized protein</fullName>
    </submittedName>
</protein>
<proteinExistence type="predicted"/>
<evidence type="ECO:0000313" key="1">
    <source>
        <dbReference type="EMBL" id="KAH8008433.1"/>
    </source>
</evidence>
<name>A0ACB8FSG0_9SAUR</name>
<dbReference type="Proteomes" id="UP000827872">
    <property type="component" value="Linkage Group LG06"/>
</dbReference>
<reference evidence="1" key="1">
    <citation type="submission" date="2021-08" db="EMBL/GenBank/DDBJ databases">
        <title>The first chromosome-level gecko genome reveals the dynamic sex chromosomes of Neotropical dwarf geckos (Sphaerodactylidae: Sphaerodactylus).</title>
        <authorList>
            <person name="Pinto B.J."/>
            <person name="Keating S.E."/>
            <person name="Gamble T."/>
        </authorList>
    </citation>
    <scope>NUCLEOTIDE SEQUENCE</scope>
    <source>
        <strain evidence="1">TG3544</strain>
    </source>
</reference>